<dbReference type="InterPro" id="IPR002941">
    <property type="entry name" value="DNA_methylase_N4/N6"/>
</dbReference>
<feature type="domain" description="DNA methylase N-4/N-6" evidence="6">
    <location>
        <begin position="60"/>
        <end position="275"/>
    </location>
</feature>
<keyword evidence="2 7" id="KW-0489">Methyltransferase</keyword>
<gene>
    <name evidence="7" type="ORF">HHE01_04960</name>
</gene>
<dbReference type="GO" id="GO:0008170">
    <property type="term" value="F:N-methyltransferase activity"/>
    <property type="evidence" value="ECO:0007669"/>
    <property type="project" value="InterPro"/>
</dbReference>
<comment type="catalytic activity">
    <reaction evidence="5">
        <text>a 2'-deoxyadenosine in DNA + S-adenosyl-L-methionine = an N(6)-methyl-2'-deoxyadenosine in DNA + S-adenosyl-L-homocysteine + H(+)</text>
        <dbReference type="Rhea" id="RHEA:15197"/>
        <dbReference type="Rhea" id="RHEA-COMP:12418"/>
        <dbReference type="Rhea" id="RHEA-COMP:12419"/>
        <dbReference type="ChEBI" id="CHEBI:15378"/>
        <dbReference type="ChEBI" id="CHEBI:57856"/>
        <dbReference type="ChEBI" id="CHEBI:59789"/>
        <dbReference type="ChEBI" id="CHEBI:90615"/>
        <dbReference type="ChEBI" id="CHEBI:90616"/>
        <dbReference type="EC" id="2.1.1.72"/>
    </reaction>
</comment>
<dbReference type="AlphaFoldDB" id="A0A0K2YCL8"/>
<evidence type="ECO:0000313" key="7">
    <source>
        <dbReference type="EMBL" id="CRI34695.1"/>
    </source>
</evidence>
<keyword evidence="4" id="KW-0949">S-adenosyl-L-methionine</keyword>
<dbReference type="GeneID" id="76197209"/>
<protein>
    <recommendedName>
        <fullName evidence="1">site-specific DNA-methyltransferase (adenine-specific)</fullName>
        <ecNumber evidence="1">2.1.1.72</ecNumber>
    </recommendedName>
</protein>
<dbReference type="GO" id="GO:0003677">
    <property type="term" value="F:DNA binding"/>
    <property type="evidence" value="ECO:0007669"/>
    <property type="project" value="InterPro"/>
</dbReference>
<dbReference type="Pfam" id="PF01555">
    <property type="entry name" value="N6_N4_Mtase"/>
    <property type="match status" value="1"/>
</dbReference>
<proteinExistence type="predicted"/>
<dbReference type="Gene3D" id="3.40.50.150">
    <property type="entry name" value="Vaccinia Virus protein VP39"/>
    <property type="match status" value="1"/>
</dbReference>
<dbReference type="InterPro" id="IPR002295">
    <property type="entry name" value="N4/N6-MTase_EcoPI_Mod-like"/>
</dbReference>
<evidence type="ECO:0000256" key="3">
    <source>
        <dbReference type="ARBA" id="ARBA00022679"/>
    </source>
</evidence>
<evidence type="ECO:0000256" key="2">
    <source>
        <dbReference type="ARBA" id="ARBA00022603"/>
    </source>
</evidence>
<dbReference type="EMBL" id="CDMK01000002">
    <property type="protein sequence ID" value="CRI34695.1"/>
    <property type="molecule type" value="Genomic_DNA"/>
</dbReference>
<reference evidence="8" key="1">
    <citation type="submission" date="2014-12" db="EMBL/GenBank/DDBJ databases">
        <authorList>
            <person name="Smet A."/>
        </authorList>
    </citation>
    <scope>NUCLEOTIDE SEQUENCE [LARGE SCALE GENOMIC DNA]</scope>
</reference>
<evidence type="ECO:0000259" key="6">
    <source>
        <dbReference type="Pfam" id="PF01555"/>
    </source>
</evidence>
<evidence type="ECO:0000313" key="8">
    <source>
        <dbReference type="Proteomes" id="UP000046090"/>
    </source>
</evidence>
<keyword evidence="8" id="KW-1185">Reference proteome</keyword>
<sequence length="332" mass="38065">MAIHNKSHKNHALMVLNKKRRDGIQTNQTLNGFYGVETPIICLKIVDCCAFLKEIPNNSVQLICIDPPYNLELAGWDIYANYMQWASRWLNEAYRVLSDTGNMVIFGGTQFRGVKSGDLIDIIQYVRQHTQFQLINTIIWHYKNGMSAHRYFANRHEEVIWFAKTNNYYFDLDAVRIPYTKEQLQLALKDKRLNPSNVLKGKNPTNVWEIKRLNGNSKERVGHPTQKPIAIIERFIKSLSYPGSIVLDFFAGSGTTGRVCIAQNRHCLLCDSDPSSIVYLNKHLAIMQELGQSTDHTHMENVAHFFRKIKEESTRHGGQTAIRQINGTTKGI</sequence>
<evidence type="ECO:0000256" key="1">
    <source>
        <dbReference type="ARBA" id="ARBA00011900"/>
    </source>
</evidence>
<dbReference type="RefSeq" id="WP_015107234.1">
    <property type="nucleotide sequence ID" value="NZ_CDMK01000002.1"/>
</dbReference>
<dbReference type="GO" id="GO:0032259">
    <property type="term" value="P:methylation"/>
    <property type="evidence" value="ECO:0007669"/>
    <property type="project" value="UniProtKB-KW"/>
</dbReference>
<dbReference type="Proteomes" id="UP000046090">
    <property type="component" value="Unassembled WGS sequence"/>
</dbReference>
<dbReference type="EC" id="2.1.1.72" evidence="1"/>
<dbReference type="PRINTS" id="PR00506">
    <property type="entry name" value="D21N6MTFRASE"/>
</dbReference>
<accession>A0A0K2YCL8</accession>
<dbReference type="GO" id="GO:0009007">
    <property type="term" value="F:site-specific DNA-methyltransferase (adenine-specific) activity"/>
    <property type="evidence" value="ECO:0007669"/>
    <property type="project" value="UniProtKB-EC"/>
</dbReference>
<keyword evidence="3 7" id="KW-0808">Transferase</keyword>
<evidence type="ECO:0000256" key="4">
    <source>
        <dbReference type="ARBA" id="ARBA00022691"/>
    </source>
</evidence>
<dbReference type="SUPFAM" id="SSF53335">
    <property type="entry name" value="S-adenosyl-L-methionine-dependent methyltransferases"/>
    <property type="match status" value="1"/>
</dbReference>
<evidence type="ECO:0000256" key="5">
    <source>
        <dbReference type="ARBA" id="ARBA00047942"/>
    </source>
</evidence>
<dbReference type="InterPro" id="IPR029063">
    <property type="entry name" value="SAM-dependent_MTases_sf"/>
</dbReference>
<name>A0A0K2YCL8_HELHE</name>
<organism evidence="7 8">
    <name type="scientific">Helicobacter heilmannii</name>
    <dbReference type="NCBI Taxonomy" id="35817"/>
    <lineage>
        <taxon>Bacteria</taxon>
        <taxon>Pseudomonadati</taxon>
        <taxon>Campylobacterota</taxon>
        <taxon>Epsilonproteobacteria</taxon>
        <taxon>Campylobacterales</taxon>
        <taxon>Helicobacteraceae</taxon>
        <taxon>Helicobacter</taxon>
    </lineage>
</organism>